<name>A0ABM1IDK4_POLDO</name>
<evidence type="ECO:0000256" key="4">
    <source>
        <dbReference type="ARBA" id="ARBA00022824"/>
    </source>
</evidence>
<gene>
    <name evidence="18" type="primary">LOC107067364</name>
</gene>
<evidence type="ECO:0000256" key="13">
    <source>
        <dbReference type="ARBA" id="ARBA00047556"/>
    </source>
</evidence>
<reference evidence="18" key="1">
    <citation type="submission" date="2025-08" db="UniProtKB">
        <authorList>
            <consortium name="RefSeq"/>
        </authorList>
    </citation>
    <scope>IDENTIFICATION</scope>
    <source>
        <tissue evidence="18">Whole body</tissue>
    </source>
</reference>
<dbReference type="Pfam" id="PF24858">
    <property type="entry name" value="AGMP_C"/>
    <property type="match status" value="1"/>
</dbReference>
<dbReference type="GeneID" id="107067364"/>
<dbReference type="InterPro" id="IPR051689">
    <property type="entry name" value="Sterol_desaturase/TMEM195"/>
</dbReference>
<evidence type="ECO:0000256" key="10">
    <source>
        <dbReference type="ARBA" id="ARBA00038190"/>
    </source>
</evidence>
<evidence type="ECO:0000256" key="1">
    <source>
        <dbReference type="ARBA" id="ARBA00001962"/>
    </source>
</evidence>
<keyword evidence="17" id="KW-1185">Reference proteome</keyword>
<evidence type="ECO:0000313" key="17">
    <source>
        <dbReference type="Proteomes" id="UP000694924"/>
    </source>
</evidence>
<evidence type="ECO:0000256" key="14">
    <source>
        <dbReference type="SAM" id="Phobius"/>
    </source>
</evidence>
<feature type="domain" description="Alkylglycerol monooxygenase C-terminal" evidence="16">
    <location>
        <begin position="337"/>
        <end position="410"/>
    </location>
</feature>
<keyword evidence="7" id="KW-0408">Iron</keyword>
<proteinExistence type="inferred from homology"/>
<dbReference type="PANTHER" id="PTHR21624">
    <property type="entry name" value="STEROL DESATURASE-RELATED PROTEIN"/>
    <property type="match status" value="1"/>
</dbReference>
<evidence type="ECO:0000256" key="12">
    <source>
        <dbReference type="ARBA" id="ARBA00040992"/>
    </source>
</evidence>
<keyword evidence="5 14" id="KW-1133">Transmembrane helix</keyword>
<comment type="similarity">
    <text evidence="10">Belongs to the sterol desaturase family. TMEM195 subfamily.</text>
</comment>
<evidence type="ECO:0000259" key="16">
    <source>
        <dbReference type="Pfam" id="PF24858"/>
    </source>
</evidence>
<evidence type="ECO:0000256" key="9">
    <source>
        <dbReference type="ARBA" id="ARBA00023136"/>
    </source>
</evidence>
<evidence type="ECO:0000256" key="11">
    <source>
        <dbReference type="ARBA" id="ARBA00039026"/>
    </source>
</evidence>
<dbReference type="Proteomes" id="UP000694924">
    <property type="component" value="Unplaced"/>
</dbReference>
<evidence type="ECO:0000259" key="15">
    <source>
        <dbReference type="Pfam" id="PF04116"/>
    </source>
</evidence>
<evidence type="ECO:0000256" key="2">
    <source>
        <dbReference type="ARBA" id="ARBA00004477"/>
    </source>
</evidence>
<feature type="transmembrane region" description="Helical" evidence="14">
    <location>
        <begin position="360"/>
        <end position="382"/>
    </location>
</feature>
<comment type="subcellular location">
    <subcellularLocation>
        <location evidence="2">Endoplasmic reticulum membrane</location>
        <topology evidence="2">Multi-pass membrane protein</topology>
    </subcellularLocation>
</comment>
<evidence type="ECO:0000256" key="7">
    <source>
        <dbReference type="ARBA" id="ARBA00023004"/>
    </source>
</evidence>
<accession>A0ABM1IDK4</accession>
<keyword evidence="8" id="KW-0443">Lipid metabolism</keyword>
<evidence type="ECO:0000256" key="8">
    <source>
        <dbReference type="ARBA" id="ARBA00023098"/>
    </source>
</evidence>
<feature type="transmembrane region" description="Helical" evidence="14">
    <location>
        <begin position="408"/>
        <end position="429"/>
    </location>
</feature>
<dbReference type="Pfam" id="PF04116">
    <property type="entry name" value="FA_hydroxylase"/>
    <property type="match status" value="1"/>
</dbReference>
<feature type="transmembrane region" description="Helical" evidence="14">
    <location>
        <begin position="327"/>
        <end position="348"/>
    </location>
</feature>
<comment type="catalytic activity">
    <reaction evidence="13">
        <text>1-O-(1,2-saturated-alkyl)-sn-glycerol + (6R)-L-erythro-5,6,7,8-tetrahydrobiopterin + O2 = a 1-(1-hydroxyalkyl)-sn-glycerol + (6R)-L-erythro-6,7-dihydrobiopterin + H2O</text>
        <dbReference type="Rhea" id="RHEA:36255"/>
        <dbReference type="ChEBI" id="CHEBI:15377"/>
        <dbReference type="ChEBI" id="CHEBI:15379"/>
        <dbReference type="ChEBI" id="CHEBI:43120"/>
        <dbReference type="ChEBI" id="CHEBI:59560"/>
        <dbReference type="ChEBI" id="CHEBI:73418"/>
        <dbReference type="ChEBI" id="CHEBI:83957"/>
        <dbReference type="EC" id="1.14.16.5"/>
    </reaction>
</comment>
<evidence type="ECO:0000256" key="3">
    <source>
        <dbReference type="ARBA" id="ARBA00022692"/>
    </source>
</evidence>
<keyword evidence="3 14" id="KW-0812">Transmembrane</keyword>
<dbReference type="InterPro" id="IPR056853">
    <property type="entry name" value="AGMP_C"/>
</dbReference>
<keyword evidence="6" id="KW-0560">Oxidoreductase</keyword>
<evidence type="ECO:0000313" key="18">
    <source>
        <dbReference type="RefSeq" id="XP_015178291.1"/>
    </source>
</evidence>
<dbReference type="EC" id="1.14.16.5" evidence="11"/>
<comment type="cofactor">
    <cofactor evidence="1">
        <name>Fe cation</name>
        <dbReference type="ChEBI" id="CHEBI:24875"/>
    </cofactor>
</comment>
<dbReference type="PANTHER" id="PTHR21624:SF1">
    <property type="entry name" value="ALKYLGLYCEROL MONOOXYGENASE"/>
    <property type="match status" value="1"/>
</dbReference>
<keyword evidence="4" id="KW-0256">Endoplasmic reticulum</keyword>
<protein>
    <recommendedName>
        <fullName evidence="12">Alkylglycerol monooxygenase</fullName>
        <ecNumber evidence="11">1.14.16.5</ecNumber>
    </recommendedName>
</protein>
<dbReference type="InterPro" id="IPR006694">
    <property type="entry name" value="Fatty_acid_hydroxylase"/>
</dbReference>
<keyword evidence="9 14" id="KW-0472">Membrane</keyword>
<dbReference type="RefSeq" id="XP_015178291.1">
    <property type="nucleotide sequence ID" value="XM_015322805.1"/>
</dbReference>
<organism evidence="17 18">
    <name type="scientific">Polistes dominula</name>
    <name type="common">European paper wasp</name>
    <name type="synonym">Vespa dominula</name>
    <dbReference type="NCBI Taxonomy" id="743375"/>
    <lineage>
        <taxon>Eukaryota</taxon>
        <taxon>Metazoa</taxon>
        <taxon>Ecdysozoa</taxon>
        <taxon>Arthropoda</taxon>
        <taxon>Hexapoda</taxon>
        <taxon>Insecta</taxon>
        <taxon>Pterygota</taxon>
        <taxon>Neoptera</taxon>
        <taxon>Endopterygota</taxon>
        <taxon>Hymenoptera</taxon>
        <taxon>Apocrita</taxon>
        <taxon>Aculeata</taxon>
        <taxon>Vespoidea</taxon>
        <taxon>Vespidae</taxon>
        <taxon>Polistinae</taxon>
        <taxon>Polistini</taxon>
        <taxon>Polistes</taxon>
    </lineage>
</organism>
<feature type="domain" description="Fatty acid hydroxylase" evidence="15">
    <location>
        <begin position="120"/>
        <end position="250"/>
    </location>
</feature>
<sequence length="439" mass="52648">MNETSSIDIIGRQLKNAGKFWYIVNPFETTFEFPHQVPDYYQQIWIPFFFLIVLEQMILTAKYKKKSFQLDDQVTSFSHWIFQESGRIFFRSAEYYAYIQIYDNYHICNLPWNSIWTWYITALGVDFCYYWVHRSNHEVHFLWAHHQVHHSSEEFNLAVSLRQSVLQHWCNFIFYLPLAFFIPPSHFIAHHQFNLIYQFWIHTTIVDHLGPLELIFNTPKHHRVHHGCNLYCLDKNYGGVLIIWDRLFGTFMEEKDEIIYGLVKSPRSFNPIYLQTFYTKDMINKSKQMKSMEDKLSVLWKGPSWYPGGPRLGLDKYKINVTSRIKYNVLIPTWQSFYIIVHFLIVFYKHLQLYNEKQDLNNSLGITILNNIFALITIGLLFDKSEYAGLVELIRCIVYLSILNQDHIINVLIHYVYIISCLIWICRIINQMKTNFFRS</sequence>
<evidence type="ECO:0000256" key="5">
    <source>
        <dbReference type="ARBA" id="ARBA00022989"/>
    </source>
</evidence>
<evidence type="ECO:0000256" key="6">
    <source>
        <dbReference type="ARBA" id="ARBA00023002"/>
    </source>
</evidence>